<dbReference type="KEGG" id="spse:SULPSESMR1_02140"/>
<dbReference type="EMBL" id="CP022415">
    <property type="protein sequence ID" value="ASM72941.1"/>
    <property type="molecule type" value="Genomic_DNA"/>
</dbReference>
<dbReference type="RefSeq" id="WP_089420782.1">
    <property type="nucleotide sequence ID" value="NZ_CP022415.1"/>
</dbReference>
<dbReference type="Proteomes" id="UP000199754">
    <property type="component" value="Chromosome"/>
</dbReference>
<dbReference type="InterPro" id="IPR007729">
    <property type="entry name" value="DGOK"/>
</dbReference>
<dbReference type="InterPro" id="IPR042258">
    <property type="entry name" value="DGOK_N"/>
</dbReference>
<reference evidence="1 2" key="1">
    <citation type="submission" date="2017-07" db="EMBL/GenBank/DDBJ databases">
        <title>Genome Sequence of Sulfitobacter pseudonitzschiae Strain SMR1 Isolated from a culture of the Diatom Skeletonema marinoi.</title>
        <authorList>
            <person name="Topel M."/>
            <person name="Pinder M.I.M."/>
            <person name="Johansson O.N."/>
            <person name="Kourtchenko O."/>
            <person name="Godhe A."/>
            <person name="Clarke A.K."/>
        </authorList>
    </citation>
    <scope>NUCLEOTIDE SEQUENCE [LARGE SCALE GENOMIC DNA]</scope>
    <source>
        <strain evidence="1 2">SMR1</strain>
    </source>
</reference>
<name>A0A221K1U4_9RHOB</name>
<accession>A0A221K1U4</accession>
<organism evidence="1 2">
    <name type="scientific">Pseudosulfitobacter pseudonitzschiae</name>
    <dbReference type="NCBI Taxonomy" id="1402135"/>
    <lineage>
        <taxon>Bacteria</taxon>
        <taxon>Pseudomonadati</taxon>
        <taxon>Pseudomonadota</taxon>
        <taxon>Alphaproteobacteria</taxon>
        <taxon>Rhodobacterales</taxon>
        <taxon>Roseobacteraceae</taxon>
        <taxon>Pseudosulfitobacter</taxon>
    </lineage>
</organism>
<proteinExistence type="predicted"/>
<dbReference type="GO" id="GO:0034194">
    <property type="term" value="P:D-galactonate catabolic process"/>
    <property type="evidence" value="ECO:0007669"/>
    <property type="project" value="InterPro"/>
</dbReference>
<dbReference type="InterPro" id="IPR042257">
    <property type="entry name" value="DGOK_C"/>
</dbReference>
<dbReference type="InterPro" id="IPR043129">
    <property type="entry name" value="ATPase_NBD"/>
</dbReference>
<dbReference type="AlphaFoldDB" id="A0A221K1U4"/>
<keyword evidence="1" id="KW-0418">Kinase</keyword>
<sequence>MAAVAWIAVDWGTTHVRVWLMSADGQVIEARSGDRGMGALAQDGYELALLALISDVLGHGPVPVIICGMAGAKQGWAEAPYASVPCAPPDVSSAKRVPTQDARVQVYILSGVSQRNPADVMRGEETQIKGLIATQPDFDGVACLPGTHTKWAHLSAGEIVSFQTFMTGELFALLSLQSVLRHSVATEGWDDAAFATAVDDAMGRPQTIAAKLFGLRANALLGGLEGAEARARLSGLLIGIELAASRPYWLGQQVALIGAAASADPYETALTAQGVPVLRMDPTDMTLAGLRAAYSKLDQI</sequence>
<dbReference type="SUPFAM" id="SSF53067">
    <property type="entry name" value="Actin-like ATPase domain"/>
    <property type="match status" value="1"/>
</dbReference>
<dbReference type="Gene3D" id="3.30.420.300">
    <property type="entry name" value="2-keto-3-deoxy-galactonokinase, substrate binding domain"/>
    <property type="match status" value="1"/>
</dbReference>
<evidence type="ECO:0000313" key="1">
    <source>
        <dbReference type="EMBL" id="ASM72941.1"/>
    </source>
</evidence>
<dbReference type="STRING" id="1402135.SAMN05444149_102681"/>
<gene>
    <name evidence="1" type="primary">dgoK1</name>
    <name evidence="1" type="ORF">SULPSESMR1_02140</name>
</gene>
<evidence type="ECO:0000313" key="2">
    <source>
        <dbReference type="Proteomes" id="UP000199754"/>
    </source>
</evidence>
<dbReference type="GO" id="GO:0008671">
    <property type="term" value="F:2-dehydro-3-deoxygalactonokinase activity"/>
    <property type="evidence" value="ECO:0007669"/>
    <property type="project" value="UniProtKB-EC"/>
</dbReference>
<dbReference type="OrthoDB" id="256574at2"/>
<keyword evidence="1" id="KW-0808">Transferase</keyword>
<dbReference type="EC" id="2.7.1.58" evidence="1"/>
<dbReference type="Pfam" id="PF05035">
    <property type="entry name" value="DGOK"/>
    <property type="match status" value="1"/>
</dbReference>
<dbReference type="Gene3D" id="3.30.420.310">
    <property type="entry name" value="2-keto-3-deoxy-galactonokinase, C-terminal domain"/>
    <property type="match status" value="1"/>
</dbReference>
<keyword evidence="2" id="KW-1185">Reference proteome</keyword>
<protein>
    <submittedName>
        <fullName evidence="1">Putative 2-dehydro-3-deoxygalactonokinase DgoK1</fullName>
        <ecNumber evidence="1">2.7.1.58</ecNumber>
    </submittedName>
</protein>